<dbReference type="InterPro" id="IPR052018">
    <property type="entry name" value="PHP_domain"/>
</dbReference>
<proteinExistence type="predicted"/>
<dbReference type="RefSeq" id="WP_090479943.1">
    <property type="nucleotide sequence ID" value="NZ_LT629710.1"/>
</dbReference>
<dbReference type="InterPro" id="IPR004013">
    <property type="entry name" value="PHP_dom"/>
</dbReference>
<dbReference type="SUPFAM" id="SSF89550">
    <property type="entry name" value="PHP domain-like"/>
    <property type="match status" value="1"/>
</dbReference>
<keyword evidence="3" id="KW-1185">Reference proteome</keyword>
<dbReference type="PANTHER" id="PTHR42924:SF3">
    <property type="entry name" value="POLYMERASE_HISTIDINOL PHOSPHATASE N-TERMINAL DOMAIN-CONTAINING PROTEIN"/>
    <property type="match status" value="1"/>
</dbReference>
<evidence type="ECO:0000313" key="2">
    <source>
        <dbReference type="EMBL" id="SDP42490.1"/>
    </source>
</evidence>
<dbReference type="CDD" id="cd07438">
    <property type="entry name" value="PHP_HisPPase_AMP"/>
    <property type="match status" value="1"/>
</dbReference>
<dbReference type="GO" id="GO:0004534">
    <property type="term" value="F:5'-3' RNA exonuclease activity"/>
    <property type="evidence" value="ECO:0007669"/>
    <property type="project" value="TreeGrafter"/>
</dbReference>
<dbReference type="AlphaFoldDB" id="A0A1H0SLA6"/>
<dbReference type="Gene3D" id="3.20.20.140">
    <property type="entry name" value="Metal-dependent hydrolases"/>
    <property type="match status" value="1"/>
</dbReference>
<evidence type="ECO:0000313" key="3">
    <source>
        <dbReference type="Proteomes" id="UP000198741"/>
    </source>
</evidence>
<accession>A0A1H0SLA6</accession>
<dbReference type="InterPro" id="IPR003141">
    <property type="entry name" value="Pol/His_phosphatase_N"/>
</dbReference>
<dbReference type="SMART" id="SM00481">
    <property type="entry name" value="POLIIIAc"/>
    <property type="match status" value="1"/>
</dbReference>
<feature type="domain" description="Polymerase/histidinol phosphatase N-terminal" evidence="1">
    <location>
        <begin position="3"/>
        <end position="67"/>
    </location>
</feature>
<dbReference type="EMBL" id="LT629710">
    <property type="protein sequence ID" value="SDP42490.1"/>
    <property type="molecule type" value="Genomic_DNA"/>
</dbReference>
<dbReference type="Gene3D" id="1.10.150.650">
    <property type="match status" value="1"/>
</dbReference>
<dbReference type="Pfam" id="PF02811">
    <property type="entry name" value="PHP"/>
    <property type="match status" value="1"/>
</dbReference>
<dbReference type="STRING" id="1090615.SAMN04515671_4170"/>
<dbReference type="Proteomes" id="UP000198741">
    <property type="component" value="Chromosome I"/>
</dbReference>
<name>A0A1H0SLA6_9ACTN</name>
<gene>
    <name evidence="2" type="ORF">SAMN04515671_4170</name>
</gene>
<dbReference type="PANTHER" id="PTHR42924">
    <property type="entry name" value="EXONUCLEASE"/>
    <property type="match status" value="1"/>
</dbReference>
<dbReference type="InterPro" id="IPR016195">
    <property type="entry name" value="Pol/histidinol_Pase-like"/>
</dbReference>
<dbReference type="GO" id="GO:0035312">
    <property type="term" value="F:5'-3' DNA exonuclease activity"/>
    <property type="evidence" value="ECO:0007669"/>
    <property type="project" value="TreeGrafter"/>
</dbReference>
<reference evidence="2 3" key="1">
    <citation type="submission" date="2016-10" db="EMBL/GenBank/DDBJ databases">
        <authorList>
            <person name="de Groot N.N."/>
        </authorList>
    </citation>
    <scope>NUCLEOTIDE SEQUENCE [LARGE SCALE GENOMIC DNA]</scope>
    <source>
        <strain evidence="3">P4-7,KCTC 19426,CECT 7604</strain>
    </source>
</reference>
<evidence type="ECO:0000259" key="1">
    <source>
        <dbReference type="SMART" id="SM00481"/>
    </source>
</evidence>
<protein>
    <recommendedName>
        <fullName evidence="1">Polymerase/histidinol phosphatase N-terminal domain-containing protein</fullName>
    </recommendedName>
</protein>
<sequence length="287" mass="29758">MLIDLHTHSDASDGTDTPAGLVAEAVAAGLDVLAITDHDTTGGWSEAVAARPATLGLIRGSEFSTQVRADGHAASIHLLGYLFDPDDPAVVAEQARLKAERRRRGLAIVQRMIDGGLPITADQVLRIAGNAPVGRPHIGRALVESGVVGSVDQAFASHLSGRGPYYVQKVDTDLLSAVRMIRVAGGASVIAHPRGRGEGRVLSADLIGTLAQAGLTGLEVEHPDHSEADRAELREIAARFGLLATGSSDYHGHNKKLRLGQESTAPDVLAALIATTSGVTAPLGPVS</sequence>
<dbReference type="OrthoDB" id="9804333at2"/>
<organism evidence="2 3">
    <name type="scientific">Nakamurella panacisegetis</name>
    <dbReference type="NCBI Taxonomy" id="1090615"/>
    <lineage>
        <taxon>Bacteria</taxon>
        <taxon>Bacillati</taxon>
        <taxon>Actinomycetota</taxon>
        <taxon>Actinomycetes</taxon>
        <taxon>Nakamurellales</taxon>
        <taxon>Nakamurellaceae</taxon>
        <taxon>Nakamurella</taxon>
    </lineage>
</organism>